<evidence type="ECO:0000313" key="2">
    <source>
        <dbReference type="EMBL" id="GBG39718.1"/>
    </source>
</evidence>
<keyword evidence="1" id="KW-0812">Transmembrane</keyword>
<feature type="transmembrane region" description="Helical" evidence="1">
    <location>
        <begin position="24"/>
        <end position="47"/>
    </location>
</feature>
<reference evidence="2" key="1">
    <citation type="journal article" date="2018" name="Genome Announc.">
        <title>Draft Genome Sequence of Mycobacterium montefiorense Isolated from Japanese Black Salamander (Hynobius nigrescens).</title>
        <authorList>
            <person name="Fukano H."/>
            <person name="Yoshida M."/>
            <person name="Shimizu A."/>
            <person name="Iwao H."/>
            <person name="Katayama Y."/>
            <person name="Omatsu T."/>
            <person name="Mizutani T."/>
            <person name="Kurata O."/>
            <person name="Wada S."/>
            <person name="Hoshino Y."/>
        </authorList>
    </citation>
    <scope>NUCLEOTIDE SEQUENCE</scope>
    <source>
        <strain evidence="2">BS</strain>
    </source>
</reference>
<keyword evidence="1" id="KW-0472">Membrane</keyword>
<evidence type="ECO:0000256" key="1">
    <source>
        <dbReference type="SAM" id="Phobius"/>
    </source>
</evidence>
<organism evidence="3 5">
    <name type="scientific">Mycobacterium montefiorense</name>
    <dbReference type="NCBI Taxonomy" id="154654"/>
    <lineage>
        <taxon>Bacteria</taxon>
        <taxon>Bacillati</taxon>
        <taxon>Actinomycetota</taxon>
        <taxon>Actinomycetes</taxon>
        <taxon>Mycobacteriales</taxon>
        <taxon>Mycobacteriaceae</taxon>
        <taxon>Mycobacterium</taxon>
        <taxon>Mycobacterium simiae complex</taxon>
    </lineage>
</organism>
<dbReference type="EMBL" id="BFCH01000021">
    <property type="protein sequence ID" value="GBG39718.1"/>
    <property type="molecule type" value="Genomic_DNA"/>
</dbReference>
<protein>
    <submittedName>
        <fullName evidence="3">Uncharacterized protein</fullName>
    </submittedName>
</protein>
<dbReference type="EMBL" id="BQYH01000029">
    <property type="protein sequence ID" value="GKU74170.1"/>
    <property type="molecule type" value="Genomic_DNA"/>
</dbReference>
<evidence type="ECO:0000313" key="3">
    <source>
        <dbReference type="EMBL" id="GKU74170.1"/>
    </source>
</evidence>
<sequence>MKAAAKAIVHRVKQARSAILKIEVAWAGLQLLLALGSIGALVGLVVWARRRRTRGEPAQVDTAAAPAVDGERSAPVGVTSAKAAANGLIN</sequence>
<comment type="caution">
    <text evidence="3">The sequence shown here is derived from an EMBL/GenBank/DDBJ whole genome shotgun (WGS) entry which is preliminary data.</text>
</comment>
<dbReference type="Proteomes" id="UP001139505">
    <property type="component" value="Unassembled WGS sequence"/>
</dbReference>
<accession>A0AA37PRW5</accession>
<reference evidence="4" key="2">
    <citation type="submission" date="2018-04" db="EMBL/GenBank/DDBJ databases">
        <title>Draft genome sequence of Mycobacterium montefiorense isolated from Japanese black salamander.</title>
        <authorList>
            <person name="Fukano H."/>
            <person name="Yoshida M."/>
            <person name="Shimizu A."/>
            <person name="Iwao H."/>
            <person name="Kurata O."/>
            <person name="Katayama Y."/>
            <person name="Omatsu T."/>
            <person name="Mizutani T."/>
            <person name="Wada S."/>
            <person name="Hoshino Y."/>
        </authorList>
    </citation>
    <scope>NUCLEOTIDE SEQUENCE [LARGE SCALE GENOMIC DNA]</scope>
    <source>
        <strain evidence="4">BS</strain>
    </source>
</reference>
<name>A0AA37PRW5_9MYCO</name>
<evidence type="ECO:0000313" key="4">
    <source>
        <dbReference type="Proteomes" id="UP000245060"/>
    </source>
</evidence>
<reference evidence="3" key="3">
    <citation type="journal article" date="2022" name="Microbiol. Resour. Announc.">
        <title>Draft Genome Sequences of Eight Mycobacterium montefiorense Strains Isolated from Salamanders in Captivity.</title>
        <authorList>
            <person name="Komine T."/>
            <person name="Ihara H."/>
            <person name="Fukano H."/>
            <person name="Hoshino Y."/>
            <person name="Kurata O."/>
            <person name="Wada S."/>
        </authorList>
    </citation>
    <scope>NUCLEOTIDE SEQUENCE</scope>
    <source>
        <strain evidence="3">NJB18185</strain>
    </source>
</reference>
<reference evidence="3" key="4">
    <citation type="submission" date="2022-04" db="EMBL/GenBank/DDBJ databases">
        <authorList>
            <person name="Komine T."/>
            <person name="Fukano H."/>
            <person name="Wada S."/>
        </authorList>
    </citation>
    <scope>NUCLEOTIDE SEQUENCE</scope>
    <source>
        <strain evidence="3">NJB18185</strain>
    </source>
</reference>
<keyword evidence="4" id="KW-1185">Reference proteome</keyword>
<proteinExistence type="predicted"/>
<keyword evidence="1" id="KW-1133">Transmembrane helix</keyword>
<dbReference type="RefSeq" id="WP_108925050.1">
    <property type="nucleotide sequence ID" value="NZ_BFCH01000021.1"/>
</dbReference>
<dbReference type="Proteomes" id="UP000245060">
    <property type="component" value="Unassembled WGS sequence"/>
</dbReference>
<dbReference type="AlphaFoldDB" id="A0AA37PRW5"/>
<gene>
    <name evidence="2" type="ORF">MmonteBS_40900</name>
    <name evidence="3" type="ORF">NJB18185_39410</name>
</gene>
<evidence type="ECO:0000313" key="5">
    <source>
        <dbReference type="Proteomes" id="UP001139505"/>
    </source>
</evidence>